<dbReference type="EMBL" id="LN907867">
    <property type="protein sequence ID" value="CUU43375.1"/>
    <property type="molecule type" value="Genomic_DNA"/>
</dbReference>
<dbReference type="InterPro" id="IPR027385">
    <property type="entry name" value="Beta-barrel_OMP"/>
</dbReference>
<dbReference type="AlphaFoldDB" id="A0A0P0JPR0"/>
<sequence length="195" mass="20436">MIRAGFAAALILVAAMDVGFAIEVQERPPAEASEASAPEMVTKPTGWTFQGGSSAGYDFQFGALLLGIEGDSYFAHAGIDHNIWDGQTYRGEFGGGWGTVRGRAGHTLGGVLLYGTGGVAIEDSAIEASDAAAGKTRAGWVVGGGAERSFTTNLSARIEFLRLDFGSFRDVGGASQPNLDKSAVDMLRVGFNYRF</sequence>
<dbReference type="OrthoDB" id="7959863at2"/>
<comment type="subcellular location">
    <subcellularLocation>
        <location evidence="1">Cell outer membrane</location>
    </subcellularLocation>
</comment>
<dbReference type="GO" id="GO:0009279">
    <property type="term" value="C:cell outer membrane"/>
    <property type="evidence" value="ECO:0007669"/>
    <property type="project" value="UniProtKB-SubCell"/>
</dbReference>
<dbReference type="Gene3D" id="2.40.160.20">
    <property type="match status" value="1"/>
</dbReference>
<name>A0A0P0JPR0_BLAVI</name>
<feature type="domain" description="Outer membrane protein beta-barrel" evidence="6">
    <location>
        <begin position="47"/>
        <end position="195"/>
    </location>
</feature>
<proteinExistence type="inferred from homology"/>
<evidence type="ECO:0000256" key="4">
    <source>
        <dbReference type="ARBA" id="ARBA00023237"/>
    </source>
</evidence>
<dbReference type="STRING" id="1079.BVIR_2950"/>
<reference evidence="8" key="1">
    <citation type="journal article" date="2016" name="Genome Announc.">
        <title>Revised genome sequence of the purple photosynthetic bacterium Blastochloris viridis.</title>
        <authorList>
            <person name="Liu L.N."/>
            <person name="Faulkner M."/>
            <person name="Liu X."/>
            <person name="Huang F."/>
            <person name="Darby A.C."/>
            <person name="Hall N."/>
        </authorList>
    </citation>
    <scope>NUCLEOTIDE SEQUENCE [LARGE SCALE GENOMIC DNA]</scope>
    <source>
        <strain evidence="8">ATCC 19567 / DSM 133 / F</strain>
    </source>
</reference>
<keyword evidence="4" id="KW-0998">Cell outer membrane</keyword>
<dbReference type="InterPro" id="IPR011250">
    <property type="entry name" value="OMP/PagP_B-barrel"/>
</dbReference>
<dbReference type="KEGG" id="bvr:BVIR_2950"/>
<dbReference type="SUPFAM" id="SSF56925">
    <property type="entry name" value="OMPA-like"/>
    <property type="match status" value="1"/>
</dbReference>
<keyword evidence="8" id="KW-1185">Reference proteome</keyword>
<organism evidence="7 8">
    <name type="scientific">Blastochloris viridis</name>
    <name type="common">Rhodopseudomonas viridis</name>
    <dbReference type="NCBI Taxonomy" id="1079"/>
    <lineage>
        <taxon>Bacteria</taxon>
        <taxon>Pseudomonadati</taxon>
        <taxon>Pseudomonadota</taxon>
        <taxon>Alphaproteobacteria</taxon>
        <taxon>Hyphomicrobiales</taxon>
        <taxon>Blastochloridaceae</taxon>
        <taxon>Blastochloris</taxon>
    </lineage>
</organism>
<dbReference type="Proteomes" id="UP000065734">
    <property type="component" value="Chromosome I"/>
</dbReference>
<evidence type="ECO:0000259" key="6">
    <source>
        <dbReference type="Pfam" id="PF13505"/>
    </source>
</evidence>
<evidence type="ECO:0000313" key="7">
    <source>
        <dbReference type="EMBL" id="CUU43375.1"/>
    </source>
</evidence>
<keyword evidence="2" id="KW-0732">Signal</keyword>
<evidence type="ECO:0000256" key="1">
    <source>
        <dbReference type="ARBA" id="ARBA00004442"/>
    </source>
</evidence>
<dbReference type="PANTHER" id="PTHR34001">
    <property type="entry name" value="BLL7405 PROTEIN"/>
    <property type="match status" value="1"/>
</dbReference>
<protein>
    <submittedName>
        <fullName evidence="7">Opacity protein antigens</fullName>
    </submittedName>
</protein>
<dbReference type="Pfam" id="PF13505">
    <property type="entry name" value="OMP_b-brl"/>
    <property type="match status" value="1"/>
</dbReference>
<gene>
    <name evidence="7" type="ORF">BVIRIDIS_23940</name>
</gene>
<evidence type="ECO:0000256" key="5">
    <source>
        <dbReference type="ARBA" id="ARBA00038306"/>
    </source>
</evidence>
<evidence type="ECO:0000256" key="3">
    <source>
        <dbReference type="ARBA" id="ARBA00023136"/>
    </source>
</evidence>
<evidence type="ECO:0000313" key="8">
    <source>
        <dbReference type="Proteomes" id="UP000065734"/>
    </source>
</evidence>
<dbReference type="PANTHER" id="PTHR34001:SF3">
    <property type="entry name" value="BLL7405 PROTEIN"/>
    <property type="match status" value="1"/>
</dbReference>
<dbReference type="InterPro" id="IPR051692">
    <property type="entry name" value="OMP-like"/>
</dbReference>
<evidence type="ECO:0000256" key="2">
    <source>
        <dbReference type="ARBA" id="ARBA00022729"/>
    </source>
</evidence>
<accession>A0A0P0JPR0</accession>
<keyword evidence="3" id="KW-0472">Membrane</keyword>
<comment type="similarity">
    <text evidence="5">Belongs to the Omp25/RopB family.</text>
</comment>